<keyword evidence="3" id="KW-1185">Reference proteome</keyword>
<feature type="compositionally biased region" description="Polar residues" evidence="1">
    <location>
        <begin position="8"/>
        <end position="21"/>
    </location>
</feature>
<proteinExistence type="predicted"/>
<evidence type="ECO:0000313" key="2">
    <source>
        <dbReference type="EMBL" id="RED51484.1"/>
    </source>
</evidence>
<feature type="compositionally biased region" description="Polar residues" evidence="1">
    <location>
        <begin position="71"/>
        <end position="81"/>
    </location>
</feature>
<protein>
    <submittedName>
        <fullName evidence="2">Uncharacterized protein</fullName>
    </submittedName>
</protein>
<dbReference type="OrthoDB" id="9895353at2"/>
<sequence length="287" mass="30141">MIDAMRSLINTSVEQFRSPQIQPDPAETARAKPQQPKTYAPNPAVEVTLSPQAQAILRALEANDITVEQLQAAGQKQQEATGQEDPGSDQISADDGAIALPDASRNDSQTLSLEEQLNAIAEKFGLPEFDPDTAENLALLFREVQISLQPAEGAEAGVPVSGTDGMLAPLDRMKVAALYAELDRLLGSSGVFFGGDQNIQRLTAENQIRARELKASLNGALGAASGTDFPVGMTAPQEARIDAILREISQLYARANDPNADPRRQAVDAALGSAGAVAGTGGASLEA</sequence>
<gene>
    <name evidence="2" type="ORF">DFP90_103286</name>
</gene>
<feature type="region of interest" description="Disordered" evidence="1">
    <location>
        <begin position="1"/>
        <end position="42"/>
    </location>
</feature>
<name>A0A3D9HPP3_9PROT</name>
<reference evidence="2 3" key="1">
    <citation type="submission" date="2018-07" db="EMBL/GenBank/DDBJ databases">
        <title>Genomic Encyclopedia of Type Strains, Phase III (KMG-III): the genomes of soil and plant-associated and newly described type strains.</title>
        <authorList>
            <person name="Whitman W."/>
        </authorList>
    </citation>
    <scope>NUCLEOTIDE SEQUENCE [LARGE SCALE GENOMIC DNA]</scope>
    <source>
        <strain evidence="2 3">CECT 8488</strain>
    </source>
</reference>
<feature type="region of interest" description="Disordered" evidence="1">
    <location>
        <begin position="71"/>
        <end position="95"/>
    </location>
</feature>
<dbReference type="EMBL" id="QRDW01000003">
    <property type="protein sequence ID" value="RED51484.1"/>
    <property type="molecule type" value="Genomic_DNA"/>
</dbReference>
<dbReference type="AlphaFoldDB" id="A0A3D9HPP3"/>
<comment type="caution">
    <text evidence="2">The sequence shown here is derived from an EMBL/GenBank/DDBJ whole genome shotgun (WGS) entry which is preliminary data.</text>
</comment>
<evidence type="ECO:0000256" key="1">
    <source>
        <dbReference type="SAM" id="MobiDB-lite"/>
    </source>
</evidence>
<accession>A0A3D9HPP3</accession>
<dbReference type="Proteomes" id="UP000256845">
    <property type="component" value="Unassembled WGS sequence"/>
</dbReference>
<dbReference type="RefSeq" id="WP_115936371.1">
    <property type="nucleotide sequence ID" value="NZ_QRDW01000003.1"/>
</dbReference>
<organism evidence="2 3">
    <name type="scientific">Aestuariispira insulae</name>
    <dbReference type="NCBI Taxonomy" id="1461337"/>
    <lineage>
        <taxon>Bacteria</taxon>
        <taxon>Pseudomonadati</taxon>
        <taxon>Pseudomonadota</taxon>
        <taxon>Alphaproteobacteria</taxon>
        <taxon>Rhodospirillales</taxon>
        <taxon>Kiloniellaceae</taxon>
        <taxon>Aestuariispira</taxon>
    </lineage>
</organism>
<evidence type="ECO:0000313" key="3">
    <source>
        <dbReference type="Proteomes" id="UP000256845"/>
    </source>
</evidence>